<evidence type="ECO:0000256" key="10">
    <source>
        <dbReference type="PIRSR" id="PIRSR009407-1"/>
    </source>
</evidence>
<name>A0A1G6IV98_9ACTN</name>
<evidence type="ECO:0000313" key="15">
    <source>
        <dbReference type="Proteomes" id="UP000199034"/>
    </source>
</evidence>
<dbReference type="InterPro" id="IPR004436">
    <property type="entry name" value="Isocitrate_DH_NADP_mono"/>
</dbReference>
<feature type="binding site" evidence="11">
    <location>
        <position position="536"/>
    </location>
    <ligand>
        <name>D-threo-isocitrate</name>
        <dbReference type="ChEBI" id="CHEBI:15562"/>
    </ligand>
</feature>
<keyword evidence="3 12" id="KW-0479">Metal-binding</keyword>
<accession>A0A1G6IV98</accession>
<protein>
    <recommendedName>
        <fullName evidence="9">Isocitrate dehydrogenase [NADP]</fullName>
        <ecNumber evidence="9">1.1.1.42</ecNumber>
    </recommendedName>
    <alternativeName>
        <fullName evidence="9">Oxalosuccinate decarboxylase</fullName>
    </alternativeName>
</protein>
<dbReference type="OrthoDB" id="9807643at2"/>
<dbReference type="NCBIfam" id="TIGR00178">
    <property type="entry name" value="monomer_idh"/>
    <property type="match status" value="1"/>
</dbReference>
<reference evidence="14 15" key="1">
    <citation type="submission" date="2016-10" db="EMBL/GenBank/DDBJ databases">
        <authorList>
            <person name="de Groot N.N."/>
        </authorList>
    </citation>
    <scope>NUCLEOTIDE SEQUENCE [LARGE SCALE GENOMIC DNA]</scope>
    <source>
        <strain evidence="14 15">CGMCC 4.6858</strain>
    </source>
</reference>
<keyword evidence="5 9" id="KW-0521">NADP</keyword>
<evidence type="ECO:0000256" key="9">
    <source>
        <dbReference type="PIRNR" id="PIRNR009407"/>
    </source>
</evidence>
<dbReference type="GO" id="GO:0004450">
    <property type="term" value="F:isocitrate dehydrogenase (NADP+) activity"/>
    <property type="evidence" value="ECO:0007669"/>
    <property type="project" value="UniProtKB-EC"/>
</dbReference>
<dbReference type="AlphaFoldDB" id="A0A1G6IV98"/>
<feature type="binding site" evidence="11">
    <location>
        <position position="136"/>
    </location>
    <ligand>
        <name>D-threo-isocitrate</name>
        <dbReference type="ChEBI" id="CHEBI:15562"/>
    </ligand>
</feature>
<feature type="binding site" evidence="12">
    <location>
        <position position="339"/>
    </location>
    <ligand>
        <name>Mg(2+)</name>
        <dbReference type="ChEBI" id="CHEBI:18420"/>
    </ligand>
</feature>
<keyword evidence="1 9" id="KW-0329">Glyoxylate bypass</keyword>
<feature type="binding site" evidence="11">
    <location>
        <begin position="123"/>
        <end position="130"/>
    </location>
    <ligand>
        <name>substrate</name>
    </ligand>
</feature>
<comment type="catalytic activity">
    <reaction evidence="7 9">
        <text>D-threo-isocitrate + NADP(+) = 2-oxoglutarate + CO2 + NADPH</text>
        <dbReference type="Rhea" id="RHEA:19629"/>
        <dbReference type="ChEBI" id="CHEBI:15562"/>
        <dbReference type="ChEBI" id="CHEBI:16526"/>
        <dbReference type="ChEBI" id="CHEBI:16810"/>
        <dbReference type="ChEBI" id="CHEBI:57783"/>
        <dbReference type="ChEBI" id="CHEBI:58349"/>
        <dbReference type="EC" id="1.1.1.42"/>
    </reaction>
</comment>
<dbReference type="RefSeq" id="WP_090850026.1">
    <property type="nucleotide sequence ID" value="NZ_FMZM01000001.1"/>
</dbReference>
<feature type="site" description="Critical for catalysis" evidence="10">
    <location>
        <position position="409"/>
    </location>
</feature>
<sequence length="731" mass="78144">MATIIYTHTDEAPLLATYSFLPIIQAYAAQAGVEVETRDISVAARILAQFGLADDALGELGELATKPEANIIKLPNVSASVPQLKAAIKELQGKGYDLPDYPENPQSDEDKATAAKYDKVKGSAVNPVLREGNSDRRAPLSVKNYAKAHPHRMGAWTADSKTNVATMGEHDFRSNEKSVVIPADDTLTIKLVAADGTETELKTGIKVLAGEVVDGTYMDVAALRRFLSEQVARAKAEGVLFSAHLKATMMKVSDPIIFGHVVQAFFPTLFEQYGEQLKAAGISPNDGLGGLLSAVEGLPEGEAIKAAVQQGLADGPALAMVDSDKGITNLHVPSDVIIDASMPAMIRTSGHMWGPDGEEADTLAVIPDSSYAGVYQTVIDDCRAHGAFDPATMGSVPNVGLMAKAAEEYGSHDKTFEIPAAGTVQVVNAAGEVLISHDVQPGDIWRACQTKDAPIRDWVKLAVTRARATGSPAVFWLDETRAHDANLIELVKKYLPEHDTDGLTIEILAPAEATAYSLERIRKGEDTISVTGNVLRDYNTDLFPILELGTSAKMLSVVPLMNGGGLFETGAGGSAPKHVQQLVKENYLRWDSLGEFFALAASFEHLAGYDSNPRAQVLADTLDKATGTFLENDKSPTRRVGGIDNRGSHFYLALYWAQELAQQTDDAALAEIFTPFAEALTSQEEKIVGELNGVQGSPADIGGYYQPDDAKADAVMRPSATLNEALATLAR</sequence>
<evidence type="ECO:0000256" key="7">
    <source>
        <dbReference type="ARBA" id="ARBA00023554"/>
    </source>
</evidence>
<evidence type="ECO:0000256" key="1">
    <source>
        <dbReference type="ARBA" id="ARBA00022435"/>
    </source>
</evidence>
<dbReference type="PANTHER" id="PTHR36999">
    <property type="entry name" value="ISOCITRATE DEHYDROGENASE [NADP]"/>
    <property type="match status" value="1"/>
</dbReference>
<dbReference type="GO" id="GO:0006099">
    <property type="term" value="P:tricarboxylic acid cycle"/>
    <property type="evidence" value="ECO:0007669"/>
    <property type="project" value="UniProtKB-KW"/>
</dbReference>
<evidence type="ECO:0000313" key="14">
    <source>
        <dbReference type="EMBL" id="SDC10331.1"/>
    </source>
</evidence>
<evidence type="ECO:0000256" key="5">
    <source>
        <dbReference type="ARBA" id="ARBA00022857"/>
    </source>
</evidence>
<comment type="cofactor">
    <cofactor evidence="12">
        <name>Mg(2+)</name>
        <dbReference type="ChEBI" id="CHEBI:18420"/>
    </cofactor>
    <cofactor evidence="12">
        <name>Mn(2+)</name>
        <dbReference type="ChEBI" id="CHEBI:29035"/>
    </cofactor>
    <text evidence="12">Binds 1 Mg(2+) or Mn(2+) ion per subunit.</text>
</comment>
<dbReference type="Proteomes" id="UP000199034">
    <property type="component" value="Unassembled WGS sequence"/>
</dbReference>
<dbReference type="Pfam" id="PF03971">
    <property type="entry name" value="IDH"/>
    <property type="match status" value="1"/>
</dbReference>
<feature type="binding site" evidence="13">
    <location>
        <begin position="73"/>
        <end position="78"/>
    </location>
    <ligand>
        <name>NADP(+)</name>
        <dbReference type="ChEBI" id="CHEBI:58349"/>
    </ligand>
</feature>
<gene>
    <name evidence="14" type="ORF">SAMN05421872_101289</name>
</gene>
<keyword evidence="6 9" id="KW-0560">Oxidoreductase</keyword>
<keyword evidence="4 12" id="KW-0460">Magnesium</keyword>
<keyword evidence="15" id="KW-1185">Reference proteome</keyword>
<evidence type="ECO:0000256" key="11">
    <source>
        <dbReference type="PIRSR" id="PIRSR009407-2"/>
    </source>
</evidence>
<feature type="binding site" evidence="13">
    <location>
        <position position="578"/>
    </location>
    <ligand>
        <name>NADP(+)</name>
        <dbReference type="ChEBI" id="CHEBI:58349"/>
    </ligand>
</feature>
<dbReference type="GO" id="GO:0006097">
    <property type="term" value="P:glyoxylate cycle"/>
    <property type="evidence" value="ECO:0007669"/>
    <property type="project" value="UniProtKB-KW"/>
</dbReference>
<dbReference type="EC" id="1.1.1.42" evidence="9"/>
<feature type="binding site" evidence="13">
    <location>
        <position position="638"/>
    </location>
    <ligand>
        <name>NADP(+)</name>
        <dbReference type="ChEBI" id="CHEBI:58349"/>
    </ligand>
</feature>
<evidence type="ECO:0000256" key="6">
    <source>
        <dbReference type="ARBA" id="ARBA00023002"/>
    </source>
</evidence>
<evidence type="ECO:0000256" key="4">
    <source>
        <dbReference type="ARBA" id="ARBA00022842"/>
    </source>
</evidence>
<evidence type="ECO:0000256" key="8">
    <source>
        <dbReference type="ARBA" id="ARBA00046318"/>
    </source>
</evidence>
<evidence type="ECO:0000256" key="2">
    <source>
        <dbReference type="ARBA" id="ARBA00022532"/>
    </source>
</evidence>
<feature type="binding site" evidence="12">
    <location>
        <position position="537"/>
    </location>
    <ligand>
        <name>Mg(2+)</name>
        <dbReference type="ChEBI" id="CHEBI:18420"/>
    </ligand>
</feature>
<keyword evidence="2 9" id="KW-0816">Tricarboxylic acid cycle</keyword>
<evidence type="ECO:0000256" key="12">
    <source>
        <dbReference type="PIRSR" id="PIRSR009407-3"/>
    </source>
</evidence>
<dbReference type="SUPFAM" id="SSF53659">
    <property type="entry name" value="Isocitrate/Isopropylmalate dehydrogenase-like"/>
    <property type="match status" value="1"/>
</dbReference>
<feature type="binding site" evidence="12">
    <location>
        <position position="541"/>
    </location>
    <ligand>
        <name>Mg(2+)</name>
        <dbReference type="ChEBI" id="CHEBI:18420"/>
    </ligand>
</feature>
<feature type="binding site" evidence="13">
    <location>
        <begin position="589"/>
        <end position="591"/>
    </location>
    <ligand>
        <name>NADP(+)</name>
        <dbReference type="ChEBI" id="CHEBI:58349"/>
    </ligand>
</feature>
<feature type="site" description="Critical for catalysis" evidence="10">
    <location>
        <position position="246"/>
    </location>
</feature>
<organism evidence="14 15">
    <name type="scientific">Nocardioides lianchengensis</name>
    <dbReference type="NCBI Taxonomy" id="1045774"/>
    <lineage>
        <taxon>Bacteria</taxon>
        <taxon>Bacillati</taxon>
        <taxon>Actinomycetota</taxon>
        <taxon>Actinomycetes</taxon>
        <taxon>Propionibacteriales</taxon>
        <taxon>Nocardioidaceae</taxon>
        <taxon>Nocardioides</taxon>
    </lineage>
</organism>
<comment type="similarity">
    <text evidence="8 9">Belongs to the monomeric-type IDH family.</text>
</comment>
<dbReference type="PANTHER" id="PTHR36999:SF1">
    <property type="entry name" value="ISOCITRATE DEHYDROGENASE (NADP(+))"/>
    <property type="match status" value="1"/>
</dbReference>
<feature type="binding site" evidence="13">
    <location>
        <position position="126"/>
    </location>
    <ligand>
        <name>NADP(+)</name>
        <dbReference type="ChEBI" id="CHEBI:58349"/>
    </ligand>
</feature>
<feature type="binding site" evidence="13">
    <location>
        <begin position="573"/>
        <end position="574"/>
    </location>
    <ligand>
        <name>NADP(+)</name>
        <dbReference type="ChEBI" id="CHEBI:58349"/>
    </ligand>
</feature>
<dbReference type="STRING" id="1045774.SAMN05421872_101289"/>
<dbReference type="GO" id="GO:0046872">
    <property type="term" value="F:metal ion binding"/>
    <property type="evidence" value="ECO:0007669"/>
    <property type="project" value="UniProtKB-KW"/>
</dbReference>
<dbReference type="EMBL" id="FMZM01000001">
    <property type="protein sequence ID" value="SDC10331.1"/>
    <property type="molecule type" value="Genomic_DNA"/>
</dbReference>
<proteinExistence type="inferred from homology"/>
<evidence type="ECO:0000256" key="3">
    <source>
        <dbReference type="ARBA" id="ARBA00022723"/>
    </source>
</evidence>
<evidence type="ECO:0000256" key="13">
    <source>
        <dbReference type="PIRSR" id="PIRSR009407-4"/>
    </source>
</evidence>
<dbReference type="PIRSF" id="PIRSF009407">
    <property type="entry name" value="IDH_monmr"/>
    <property type="match status" value="1"/>
</dbReference>